<feature type="domain" description="HTH luxR-type" evidence="5">
    <location>
        <begin position="148"/>
        <end position="213"/>
    </location>
</feature>
<dbReference type="SUPFAM" id="SSF52172">
    <property type="entry name" value="CheY-like"/>
    <property type="match status" value="1"/>
</dbReference>
<dbReference type="PROSITE" id="PS50110">
    <property type="entry name" value="RESPONSE_REGULATORY"/>
    <property type="match status" value="1"/>
</dbReference>
<dbReference type="RefSeq" id="WP_092860222.1">
    <property type="nucleotide sequence ID" value="NZ_FOQH01000005.1"/>
</dbReference>
<feature type="domain" description="Response regulatory" evidence="6">
    <location>
        <begin position="18"/>
        <end position="132"/>
    </location>
</feature>
<dbReference type="GO" id="GO:0000160">
    <property type="term" value="P:phosphorelay signal transduction system"/>
    <property type="evidence" value="ECO:0007669"/>
    <property type="project" value="InterPro"/>
</dbReference>
<dbReference type="PROSITE" id="PS00622">
    <property type="entry name" value="HTH_LUXR_1"/>
    <property type="match status" value="1"/>
</dbReference>
<dbReference type="PROSITE" id="PS50043">
    <property type="entry name" value="HTH_LUXR_2"/>
    <property type="match status" value="1"/>
</dbReference>
<dbReference type="InterPro" id="IPR036388">
    <property type="entry name" value="WH-like_DNA-bd_sf"/>
</dbReference>
<dbReference type="PANTHER" id="PTHR44688:SF16">
    <property type="entry name" value="DNA-BINDING TRANSCRIPTIONAL ACTIVATOR DEVR_DOSR"/>
    <property type="match status" value="1"/>
</dbReference>
<dbReference type="InterPro" id="IPR000792">
    <property type="entry name" value="Tscrpt_reg_LuxR_C"/>
</dbReference>
<organism evidence="7 8">
    <name type="scientific">Albimonas pacifica</name>
    <dbReference type="NCBI Taxonomy" id="1114924"/>
    <lineage>
        <taxon>Bacteria</taxon>
        <taxon>Pseudomonadati</taxon>
        <taxon>Pseudomonadota</taxon>
        <taxon>Alphaproteobacteria</taxon>
        <taxon>Rhodobacterales</taxon>
        <taxon>Paracoccaceae</taxon>
        <taxon>Albimonas</taxon>
    </lineage>
</organism>
<keyword evidence="4" id="KW-0597">Phosphoprotein</keyword>
<name>A0A1I3GYK2_9RHOB</name>
<evidence type="ECO:0000313" key="8">
    <source>
        <dbReference type="Proteomes" id="UP000199377"/>
    </source>
</evidence>
<evidence type="ECO:0000259" key="6">
    <source>
        <dbReference type="PROSITE" id="PS50110"/>
    </source>
</evidence>
<evidence type="ECO:0000259" key="5">
    <source>
        <dbReference type="PROSITE" id="PS50043"/>
    </source>
</evidence>
<keyword evidence="3" id="KW-0804">Transcription</keyword>
<dbReference type="Proteomes" id="UP000199377">
    <property type="component" value="Unassembled WGS sequence"/>
</dbReference>
<reference evidence="7 8" key="1">
    <citation type="submission" date="2016-10" db="EMBL/GenBank/DDBJ databases">
        <authorList>
            <person name="de Groot N.N."/>
        </authorList>
    </citation>
    <scope>NUCLEOTIDE SEQUENCE [LARGE SCALE GENOMIC DNA]</scope>
    <source>
        <strain evidence="7 8">CGMCC 1.11030</strain>
    </source>
</reference>
<dbReference type="STRING" id="1114924.SAMN05216258_105411"/>
<keyword evidence="2" id="KW-0238">DNA-binding</keyword>
<evidence type="ECO:0000313" key="7">
    <source>
        <dbReference type="EMBL" id="SFI28519.1"/>
    </source>
</evidence>
<evidence type="ECO:0000256" key="2">
    <source>
        <dbReference type="ARBA" id="ARBA00023125"/>
    </source>
</evidence>
<dbReference type="SMART" id="SM00448">
    <property type="entry name" value="REC"/>
    <property type="match status" value="1"/>
</dbReference>
<dbReference type="CDD" id="cd06170">
    <property type="entry name" value="LuxR_C_like"/>
    <property type="match status" value="1"/>
</dbReference>
<dbReference type="PRINTS" id="PR00038">
    <property type="entry name" value="HTHLUXR"/>
</dbReference>
<keyword evidence="8" id="KW-1185">Reference proteome</keyword>
<dbReference type="AlphaFoldDB" id="A0A1I3GYK2"/>
<dbReference type="EMBL" id="FOQH01000005">
    <property type="protein sequence ID" value="SFI28519.1"/>
    <property type="molecule type" value="Genomic_DNA"/>
</dbReference>
<protein>
    <submittedName>
        <fullName evidence="7">Two component transcriptional regulator, LuxR family</fullName>
    </submittedName>
</protein>
<dbReference type="Gene3D" id="3.40.50.2300">
    <property type="match status" value="1"/>
</dbReference>
<keyword evidence="1" id="KW-0805">Transcription regulation</keyword>
<dbReference type="PANTHER" id="PTHR44688">
    <property type="entry name" value="DNA-BINDING TRANSCRIPTIONAL ACTIVATOR DEVR_DOSR"/>
    <property type="match status" value="1"/>
</dbReference>
<dbReference type="Pfam" id="PF00196">
    <property type="entry name" value="GerE"/>
    <property type="match status" value="1"/>
</dbReference>
<evidence type="ECO:0000256" key="3">
    <source>
        <dbReference type="ARBA" id="ARBA00023163"/>
    </source>
</evidence>
<dbReference type="GO" id="GO:0003677">
    <property type="term" value="F:DNA binding"/>
    <property type="evidence" value="ECO:0007669"/>
    <property type="project" value="UniProtKB-KW"/>
</dbReference>
<dbReference type="InterPro" id="IPR011006">
    <property type="entry name" value="CheY-like_superfamily"/>
</dbReference>
<dbReference type="GO" id="GO:0006355">
    <property type="term" value="P:regulation of DNA-templated transcription"/>
    <property type="evidence" value="ECO:0007669"/>
    <property type="project" value="InterPro"/>
</dbReference>
<accession>A0A1I3GYK2</accession>
<feature type="modified residue" description="4-aspartylphosphate" evidence="4">
    <location>
        <position position="67"/>
    </location>
</feature>
<proteinExistence type="predicted"/>
<dbReference type="SMART" id="SM00421">
    <property type="entry name" value="HTH_LUXR"/>
    <property type="match status" value="1"/>
</dbReference>
<evidence type="ECO:0000256" key="1">
    <source>
        <dbReference type="ARBA" id="ARBA00023015"/>
    </source>
</evidence>
<evidence type="ECO:0000256" key="4">
    <source>
        <dbReference type="PROSITE-ProRule" id="PRU00169"/>
    </source>
</evidence>
<sequence>MTQPAPTRSDRDRPPDRVAVVVEDDADARAAIDSLLRSVGIETRLFASAAELLAGPMPPGAACLVADVVMPGLTGLELQARLAERRCIVPIVFVTGYADVPMAVRAVQAGALDMLVKPFRDQALLDAVEQAFARHRELREAESALDDLRARLASLTPREREVMRRVAQGRLNKQIAAEFEIAEITVKVHRASMLRKMQARTVAELVRMAAALERDGD</sequence>
<dbReference type="Pfam" id="PF00072">
    <property type="entry name" value="Response_reg"/>
    <property type="match status" value="1"/>
</dbReference>
<dbReference type="Gene3D" id="1.10.10.10">
    <property type="entry name" value="Winged helix-like DNA-binding domain superfamily/Winged helix DNA-binding domain"/>
    <property type="match status" value="1"/>
</dbReference>
<gene>
    <name evidence="7" type="ORF">SAMN05216258_105411</name>
</gene>
<dbReference type="OrthoDB" id="9782655at2"/>
<dbReference type="InterPro" id="IPR001789">
    <property type="entry name" value="Sig_transdc_resp-reg_receiver"/>
</dbReference>